<sequence>MSGPVYARVYYAIKSGLVADMGGEGDCWPNQETVAQALGVTRKAAKVYYVKLPVSLASPNNCNI</sequence>
<reference evidence="1 2" key="1">
    <citation type="submission" date="2014-08" db="EMBL/GenBank/DDBJ databases">
        <title>Comparative genomics of the Paenibacillus odorifer group.</title>
        <authorList>
            <person name="den Bakker H.C."/>
            <person name="Tsai Y.-C."/>
            <person name="Martin N."/>
            <person name="Korlach J."/>
            <person name="Wiedmann M."/>
        </authorList>
    </citation>
    <scope>NUCLEOTIDE SEQUENCE [LARGE SCALE GENOMIC DNA]</scope>
    <source>
        <strain evidence="1 2">DSM 1735</strain>
    </source>
</reference>
<dbReference type="EMBL" id="CP009288">
    <property type="protein sequence ID" value="AIQ15171.1"/>
    <property type="molecule type" value="Genomic_DNA"/>
</dbReference>
<evidence type="ECO:0000313" key="2">
    <source>
        <dbReference type="Proteomes" id="UP000029409"/>
    </source>
</evidence>
<dbReference type="KEGG" id="pdu:PDUR_27390"/>
<evidence type="ECO:0000313" key="1">
    <source>
        <dbReference type="EMBL" id="AIQ15171.1"/>
    </source>
</evidence>
<proteinExistence type="predicted"/>
<organism evidence="1 2">
    <name type="scientific">Paenibacillus durus</name>
    <name type="common">Paenibacillus azotofixans</name>
    <dbReference type="NCBI Taxonomy" id="44251"/>
    <lineage>
        <taxon>Bacteria</taxon>
        <taxon>Bacillati</taxon>
        <taxon>Bacillota</taxon>
        <taxon>Bacilli</taxon>
        <taxon>Bacillales</taxon>
        <taxon>Paenibacillaceae</taxon>
        <taxon>Paenibacillus</taxon>
    </lineage>
</organism>
<gene>
    <name evidence="1" type="ORF">PDUR_27390</name>
</gene>
<dbReference type="OrthoDB" id="2080971at2"/>
<dbReference type="Proteomes" id="UP000029409">
    <property type="component" value="Chromosome"/>
</dbReference>
<dbReference type="AlphaFoldDB" id="A0A089HT08"/>
<name>A0A089HT08_PAEDU</name>
<dbReference type="RefSeq" id="WP_042208852.1">
    <property type="nucleotide sequence ID" value="NZ_CP009288.1"/>
</dbReference>
<protein>
    <submittedName>
        <fullName evidence="1">Uncharacterized protein</fullName>
    </submittedName>
</protein>
<keyword evidence="2" id="KW-1185">Reference proteome</keyword>
<accession>A0A089HT08</accession>